<proteinExistence type="predicted"/>
<organism evidence="10 11">
    <name type="scientific">Daphnia galeata</name>
    <dbReference type="NCBI Taxonomy" id="27404"/>
    <lineage>
        <taxon>Eukaryota</taxon>
        <taxon>Metazoa</taxon>
        <taxon>Ecdysozoa</taxon>
        <taxon>Arthropoda</taxon>
        <taxon>Crustacea</taxon>
        <taxon>Branchiopoda</taxon>
        <taxon>Diplostraca</taxon>
        <taxon>Cladocera</taxon>
        <taxon>Anomopoda</taxon>
        <taxon>Daphniidae</taxon>
        <taxon>Daphnia</taxon>
    </lineage>
</organism>
<dbReference type="SMART" id="SM00456">
    <property type="entry name" value="WW"/>
    <property type="match status" value="1"/>
</dbReference>
<keyword evidence="2" id="KW-0479">Metal-binding</keyword>
<dbReference type="SMART" id="SM00451">
    <property type="entry name" value="ZnF_U1"/>
    <property type="match status" value="1"/>
</dbReference>
<evidence type="ECO:0008006" key="12">
    <source>
        <dbReference type="Google" id="ProtNLM"/>
    </source>
</evidence>
<dbReference type="Proteomes" id="UP000789390">
    <property type="component" value="Unassembled WGS sequence"/>
</dbReference>
<keyword evidence="4" id="KW-0862">Zinc</keyword>
<dbReference type="Gene3D" id="2.20.70.10">
    <property type="match status" value="1"/>
</dbReference>
<dbReference type="GO" id="GO:0003723">
    <property type="term" value="F:RNA binding"/>
    <property type="evidence" value="ECO:0007669"/>
    <property type="project" value="TreeGrafter"/>
</dbReference>
<dbReference type="OrthoDB" id="191651at2759"/>
<dbReference type="Pfam" id="PF00397">
    <property type="entry name" value="WW"/>
    <property type="match status" value="1"/>
</dbReference>
<evidence type="ECO:0000259" key="9">
    <source>
        <dbReference type="PROSITE" id="PS50171"/>
    </source>
</evidence>
<keyword evidence="3" id="KW-0863">Zinc-finger</keyword>
<protein>
    <recommendedName>
        <fullName evidence="12">WW domain-binding protein 4</fullName>
    </recommendedName>
</protein>
<evidence type="ECO:0000256" key="2">
    <source>
        <dbReference type="ARBA" id="ARBA00022723"/>
    </source>
</evidence>
<evidence type="ECO:0000313" key="11">
    <source>
        <dbReference type="Proteomes" id="UP000789390"/>
    </source>
</evidence>
<evidence type="ECO:0000256" key="4">
    <source>
        <dbReference type="ARBA" id="ARBA00022833"/>
    </source>
</evidence>
<feature type="compositionally biased region" description="Basic and acidic residues" evidence="7">
    <location>
        <begin position="328"/>
        <end position="359"/>
    </location>
</feature>
<feature type="domain" description="Matrin-type" evidence="9">
    <location>
        <begin position="36"/>
        <end position="67"/>
    </location>
</feature>
<keyword evidence="5" id="KW-0539">Nucleus</keyword>
<evidence type="ECO:0000256" key="7">
    <source>
        <dbReference type="SAM" id="MobiDB-lite"/>
    </source>
</evidence>
<dbReference type="InterPro" id="IPR036236">
    <property type="entry name" value="Znf_C2H2_sf"/>
</dbReference>
<dbReference type="Gene3D" id="3.30.160.60">
    <property type="entry name" value="Classic Zinc Finger"/>
    <property type="match status" value="1"/>
</dbReference>
<keyword evidence="6" id="KW-0175">Coiled coil</keyword>
<gene>
    <name evidence="10" type="ORF">DGAL_LOCUS14719</name>
</gene>
<dbReference type="Pfam" id="PF06220">
    <property type="entry name" value="zf-U1"/>
    <property type="match status" value="1"/>
</dbReference>
<evidence type="ECO:0000256" key="5">
    <source>
        <dbReference type="ARBA" id="ARBA00023242"/>
    </source>
</evidence>
<evidence type="ECO:0000259" key="8">
    <source>
        <dbReference type="PROSITE" id="PS50020"/>
    </source>
</evidence>
<evidence type="ECO:0000256" key="6">
    <source>
        <dbReference type="SAM" id="Coils"/>
    </source>
</evidence>
<dbReference type="SUPFAM" id="SSF57667">
    <property type="entry name" value="beta-beta-alpha zinc fingers"/>
    <property type="match status" value="1"/>
</dbReference>
<dbReference type="PANTHER" id="PTHR13173:SF10">
    <property type="entry name" value="WW DOMAIN-BINDING PROTEIN 4"/>
    <property type="match status" value="1"/>
</dbReference>
<dbReference type="GO" id="GO:0000398">
    <property type="term" value="P:mRNA splicing, via spliceosome"/>
    <property type="evidence" value="ECO:0007669"/>
    <property type="project" value="InterPro"/>
</dbReference>
<dbReference type="AlphaFoldDB" id="A0A8J2WTQ8"/>
<dbReference type="PROSITE" id="PS50171">
    <property type="entry name" value="ZF_MATRIN"/>
    <property type="match status" value="1"/>
</dbReference>
<dbReference type="GO" id="GO:0008270">
    <property type="term" value="F:zinc ion binding"/>
    <property type="evidence" value="ECO:0007669"/>
    <property type="project" value="UniProtKB-KW"/>
</dbReference>
<dbReference type="PANTHER" id="PTHR13173">
    <property type="entry name" value="WW DOMAIN BINDING PROTEIN 4"/>
    <property type="match status" value="1"/>
</dbReference>
<evidence type="ECO:0000256" key="1">
    <source>
        <dbReference type="ARBA" id="ARBA00004123"/>
    </source>
</evidence>
<comment type="caution">
    <text evidence="10">The sequence shown here is derived from an EMBL/GenBank/DDBJ whole genome shotgun (WGS) entry which is preliminary data.</text>
</comment>
<reference evidence="10" key="1">
    <citation type="submission" date="2021-11" db="EMBL/GenBank/DDBJ databases">
        <authorList>
            <person name="Schell T."/>
        </authorList>
    </citation>
    <scope>NUCLEOTIDE SEQUENCE</scope>
    <source>
        <strain evidence="10">M5</strain>
    </source>
</reference>
<evidence type="ECO:0000313" key="10">
    <source>
        <dbReference type="EMBL" id="CAH0111109.1"/>
    </source>
</evidence>
<accession>A0A8J2WTQ8</accession>
<feature type="region of interest" description="Disordered" evidence="7">
    <location>
        <begin position="323"/>
        <end position="359"/>
    </location>
</feature>
<dbReference type="GO" id="GO:0071011">
    <property type="term" value="C:precatalytic spliceosome"/>
    <property type="evidence" value="ECO:0007669"/>
    <property type="project" value="TreeGrafter"/>
</dbReference>
<dbReference type="CDD" id="cd00201">
    <property type="entry name" value="WW"/>
    <property type="match status" value="1"/>
</dbReference>
<dbReference type="InterPro" id="IPR013085">
    <property type="entry name" value="U1-CZ_Znf_C2H2"/>
</dbReference>
<evidence type="ECO:0000256" key="3">
    <source>
        <dbReference type="ARBA" id="ARBA00022771"/>
    </source>
</evidence>
<dbReference type="EMBL" id="CAKKLH010000310">
    <property type="protein sequence ID" value="CAH0111109.1"/>
    <property type="molecule type" value="Genomic_DNA"/>
</dbReference>
<feature type="coiled-coil region" evidence="6">
    <location>
        <begin position="199"/>
        <end position="249"/>
    </location>
</feature>
<keyword evidence="11" id="KW-1185">Reference proteome</keyword>
<dbReference type="InterPro" id="IPR003604">
    <property type="entry name" value="Matrin/U1-like-C_Znf_C2H2"/>
</dbReference>
<dbReference type="SUPFAM" id="SSF51045">
    <property type="entry name" value="WW domain"/>
    <property type="match status" value="1"/>
</dbReference>
<comment type="subcellular location">
    <subcellularLocation>
        <location evidence="1">Nucleus</location>
    </subcellularLocation>
</comment>
<dbReference type="PROSITE" id="PS50020">
    <property type="entry name" value="WW_DOMAIN_2"/>
    <property type="match status" value="1"/>
</dbReference>
<name>A0A8J2WTQ8_9CRUS</name>
<feature type="domain" description="WW" evidence="8">
    <location>
        <begin position="163"/>
        <end position="196"/>
    </location>
</feature>
<dbReference type="InterPro" id="IPR001202">
    <property type="entry name" value="WW_dom"/>
</dbReference>
<dbReference type="InterPro" id="IPR036020">
    <property type="entry name" value="WW_dom_sf"/>
</dbReference>
<dbReference type="InterPro" id="IPR000690">
    <property type="entry name" value="Matrin/U1-C_Znf_C2H2"/>
</dbReference>
<dbReference type="InterPro" id="IPR040023">
    <property type="entry name" value="WBP4"/>
</dbReference>
<sequence length="359" mass="40128">MVSEISSTSIGKLHKLEIINSQTKCKTEYWKSLPKKYCDFCKCWITDNKASVQFHERGEGHKAQVARRLTELTRKGEIEYRQQQQVNTDLQRMEEAALRAYHKDLTSNPDLSARSMASQHSHVAKVIEKAAANPKSLMSGEAAALQAAANFVGCGPGPSMPLLPAPKVWHEALSPEGYPYYWNVETNETCWEAPAEGFVTLMEQQLEELKNATTDMKETSAEPIITKKKKKKKKKKEMDEEFYEEYEEEFQGEEEAATESAPAAPYGQWETVQKAAEPAPPVNLQLPKINFSNAAKAAASIVVPAEPKIRFAEKTAAPCSSGMIGSLIKREPGESEFKKRKIGDEGVKKNLRTRDSNDD</sequence>